<dbReference type="Pfam" id="PF04055">
    <property type="entry name" value="Radical_SAM"/>
    <property type="match status" value="1"/>
</dbReference>
<dbReference type="InterPro" id="IPR034505">
    <property type="entry name" value="Coproporphyrinogen-III_oxidase"/>
</dbReference>
<evidence type="ECO:0000256" key="3">
    <source>
        <dbReference type="ARBA" id="ARBA00022723"/>
    </source>
</evidence>
<dbReference type="InterPro" id="IPR006638">
    <property type="entry name" value="Elp3/MiaA/NifB-like_rSAM"/>
</dbReference>
<dbReference type="InterPro" id="IPR007197">
    <property type="entry name" value="rSAM"/>
</dbReference>
<keyword evidence="3" id="KW-0479">Metal-binding</keyword>
<dbReference type="Proteomes" id="UP000248314">
    <property type="component" value="Unassembled WGS sequence"/>
</dbReference>
<gene>
    <name evidence="7" type="ORF">EJ73_00891</name>
</gene>
<name>A0A318HY63_9BACT</name>
<dbReference type="SFLD" id="SFLDS00029">
    <property type="entry name" value="Radical_SAM"/>
    <property type="match status" value="1"/>
</dbReference>
<feature type="domain" description="Radical SAM core" evidence="6">
    <location>
        <begin position="38"/>
        <end position="270"/>
    </location>
</feature>
<comment type="caution">
    <text evidence="7">The sequence shown here is derived from an EMBL/GenBank/DDBJ whole genome shotgun (WGS) entry which is preliminary data.</text>
</comment>
<comment type="cofactor">
    <cofactor evidence="1">
        <name>[4Fe-4S] cluster</name>
        <dbReference type="ChEBI" id="CHEBI:49883"/>
    </cofactor>
</comment>
<keyword evidence="2" id="KW-0949">S-adenosyl-L-methionine</keyword>
<dbReference type="InterPro" id="IPR013785">
    <property type="entry name" value="Aldolase_TIM"/>
</dbReference>
<dbReference type="GO" id="GO:0003824">
    <property type="term" value="F:catalytic activity"/>
    <property type="evidence" value="ECO:0007669"/>
    <property type="project" value="InterPro"/>
</dbReference>
<dbReference type="PROSITE" id="PS51918">
    <property type="entry name" value="RADICAL_SAM"/>
    <property type="match status" value="1"/>
</dbReference>
<evidence type="ECO:0000256" key="1">
    <source>
        <dbReference type="ARBA" id="ARBA00001966"/>
    </source>
</evidence>
<evidence type="ECO:0000313" key="7">
    <source>
        <dbReference type="EMBL" id="PXX23223.1"/>
    </source>
</evidence>
<organism evidence="7 8">
    <name type="scientific">Hoylesella shahii DSM 15611 = JCM 12083</name>
    <dbReference type="NCBI Taxonomy" id="1122991"/>
    <lineage>
        <taxon>Bacteria</taxon>
        <taxon>Pseudomonadati</taxon>
        <taxon>Bacteroidota</taxon>
        <taxon>Bacteroidia</taxon>
        <taxon>Bacteroidales</taxon>
        <taxon>Prevotellaceae</taxon>
        <taxon>Hoylesella</taxon>
    </lineage>
</organism>
<sequence>MSIKTVFEARKHNPQFNTSYPLSPCDWIDYRVLAPLSFAQDKALSFYIHIPFCKQLCLFCEYTRMVCTDVQLQTHYLEVLANDIAQFKKGHPGMELQGFDLGGGTPTALSQDNFSRLMDVYDEAVEGVTLANDYEPSIEATFNTLTPEKLQRMARSGIRRISLGVQSADVGILSSHHREIVAQAVMAKWMNEAYRAGLEKINIDLMYGLKGQGEATIARDLHAIAQLMPQQITLYELRTNMLAHKDVPTKEQLYHAYRRYYEALIALGYHAQFGQNTFSLSKTDLGVSSYLRARMVHGASYKGFGLSAQSMSKEGIAYNCGKNSSQLSAFIRQDTYAEADVYQLPQTQLVAKYIAISGYFGSFSLAKVLAVNDSEWQRRVHEALTFCLHEGLVCISEGGERVQITEKGFRYYGAVLSLFYLGT</sequence>
<dbReference type="RefSeq" id="WP_025815574.1">
    <property type="nucleotide sequence ID" value="NZ_BAIZ01000007.1"/>
</dbReference>
<evidence type="ECO:0000256" key="2">
    <source>
        <dbReference type="ARBA" id="ARBA00022691"/>
    </source>
</evidence>
<dbReference type="PANTHER" id="PTHR13932:SF5">
    <property type="entry name" value="RADICAL S-ADENOSYL METHIONINE DOMAIN-CONTAINING PROTEIN 1, MITOCHONDRIAL"/>
    <property type="match status" value="1"/>
</dbReference>
<dbReference type="Gene3D" id="3.20.20.70">
    <property type="entry name" value="Aldolase class I"/>
    <property type="match status" value="1"/>
</dbReference>
<dbReference type="AlphaFoldDB" id="A0A318HY63"/>
<keyword evidence="5" id="KW-0411">Iron-sulfur</keyword>
<dbReference type="EMBL" id="QJJX01000007">
    <property type="protein sequence ID" value="PXX23223.1"/>
    <property type="molecule type" value="Genomic_DNA"/>
</dbReference>
<evidence type="ECO:0000256" key="4">
    <source>
        <dbReference type="ARBA" id="ARBA00023004"/>
    </source>
</evidence>
<dbReference type="GO" id="GO:0005737">
    <property type="term" value="C:cytoplasm"/>
    <property type="evidence" value="ECO:0007669"/>
    <property type="project" value="TreeGrafter"/>
</dbReference>
<evidence type="ECO:0000256" key="5">
    <source>
        <dbReference type="ARBA" id="ARBA00023014"/>
    </source>
</evidence>
<protein>
    <submittedName>
        <fullName evidence="7">Oxygen-independent coproporphyrinogen-3 oxidase</fullName>
    </submittedName>
</protein>
<dbReference type="STRING" id="1122991.GCA_000613445_02461"/>
<dbReference type="SFLD" id="SFLDG01065">
    <property type="entry name" value="anaerobic_coproporphyrinogen-I"/>
    <property type="match status" value="1"/>
</dbReference>
<dbReference type="GO" id="GO:0006779">
    <property type="term" value="P:porphyrin-containing compound biosynthetic process"/>
    <property type="evidence" value="ECO:0007669"/>
    <property type="project" value="TreeGrafter"/>
</dbReference>
<reference evidence="7 8" key="1">
    <citation type="submission" date="2018-05" db="EMBL/GenBank/DDBJ databases">
        <title>Genomic Encyclopedia of Type Strains, Phase I: the one thousand microbial genomes (KMG-I) project.</title>
        <authorList>
            <person name="Kyrpides N."/>
        </authorList>
    </citation>
    <scope>NUCLEOTIDE SEQUENCE [LARGE SCALE GENOMIC DNA]</scope>
    <source>
        <strain evidence="7 8">DSM 15611</strain>
    </source>
</reference>
<dbReference type="PANTHER" id="PTHR13932">
    <property type="entry name" value="COPROPORPHYRINIGEN III OXIDASE"/>
    <property type="match status" value="1"/>
</dbReference>
<dbReference type="SMART" id="SM00729">
    <property type="entry name" value="Elp3"/>
    <property type="match status" value="1"/>
</dbReference>
<dbReference type="GO" id="GO:0046872">
    <property type="term" value="F:metal ion binding"/>
    <property type="evidence" value="ECO:0007669"/>
    <property type="project" value="UniProtKB-KW"/>
</dbReference>
<proteinExistence type="predicted"/>
<dbReference type="InterPro" id="IPR058240">
    <property type="entry name" value="rSAM_sf"/>
</dbReference>
<evidence type="ECO:0000313" key="8">
    <source>
        <dbReference type="Proteomes" id="UP000248314"/>
    </source>
</evidence>
<dbReference type="GO" id="GO:0051539">
    <property type="term" value="F:4 iron, 4 sulfur cluster binding"/>
    <property type="evidence" value="ECO:0007669"/>
    <property type="project" value="TreeGrafter"/>
</dbReference>
<evidence type="ECO:0000259" key="6">
    <source>
        <dbReference type="PROSITE" id="PS51918"/>
    </source>
</evidence>
<accession>A0A318HY63</accession>
<dbReference type="SUPFAM" id="SSF102114">
    <property type="entry name" value="Radical SAM enzymes"/>
    <property type="match status" value="1"/>
</dbReference>
<keyword evidence="8" id="KW-1185">Reference proteome</keyword>
<keyword evidence="4" id="KW-0408">Iron</keyword>